<evidence type="ECO:0000313" key="2">
    <source>
        <dbReference type="Proteomes" id="UP001201873"/>
    </source>
</evidence>
<keyword evidence="1" id="KW-0808">Transferase</keyword>
<protein>
    <submittedName>
        <fullName evidence="1">Nucleotidyl transferase AbiEii/AbiGii toxin family protein</fullName>
    </submittedName>
</protein>
<reference evidence="1 2" key="1">
    <citation type="submission" date="2022-04" db="EMBL/GenBank/DDBJ databases">
        <title>Genome diversity in the genus Frankia.</title>
        <authorList>
            <person name="Carlos-Shanley C."/>
            <person name="Hahn D."/>
        </authorList>
    </citation>
    <scope>NUCLEOTIDE SEQUENCE [LARGE SCALE GENOMIC DNA]</scope>
    <source>
        <strain evidence="1 2">Ag45/Mut15</strain>
    </source>
</reference>
<sequence length="330" mass="35637">RLSVKQENLPARVGIPGLQAGEDVKAQSPPIHLRLARIGLRVGGPYGFALAGGHAVAAHGILQRPSEDVDLFADWDRRADFPAAVDAVIVAYRADGLEIATELRTELIVRRIRASIAAISPPCSGRSPGSTMPTTSPPTLHCLRTHLRNALQLPGHRAEEIHPTPCDARPLDELARFLESRESPGILMAFPAAPFLLGLVLRDPTAFIRYCRAFPNHPVNFTSESQPEVSVPVGAFAPRQQAATLRHVWHLRPVQEPSAHEISVSLPVGIEDVVIRGDSTFLGSSHGPTLGPLSSLVIPWVGGTREPILPFQLVYGSGWPGDKEEGCYRG</sequence>
<feature type="non-terminal residue" evidence="1">
    <location>
        <position position="1"/>
    </location>
</feature>
<organism evidence="1 2">
    <name type="scientific">Frankia umida</name>
    <dbReference type="NCBI Taxonomy" id="573489"/>
    <lineage>
        <taxon>Bacteria</taxon>
        <taxon>Bacillati</taxon>
        <taxon>Actinomycetota</taxon>
        <taxon>Actinomycetes</taxon>
        <taxon>Frankiales</taxon>
        <taxon>Frankiaceae</taxon>
        <taxon>Frankia</taxon>
    </lineage>
</organism>
<accession>A0ABT0K3P1</accession>
<dbReference type="EMBL" id="JALKFT010000032">
    <property type="protein sequence ID" value="MCK9878389.1"/>
    <property type="molecule type" value="Genomic_DNA"/>
</dbReference>
<dbReference type="Proteomes" id="UP001201873">
    <property type="component" value="Unassembled WGS sequence"/>
</dbReference>
<name>A0ABT0K3P1_9ACTN</name>
<gene>
    <name evidence="1" type="ORF">MXD59_21890</name>
</gene>
<proteinExistence type="predicted"/>
<keyword evidence="2" id="KW-1185">Reference proteome</keyword>
<evidence type="ECO:0000313" key="1">
    <source>
        <dbReference type="EMBL" id="MCK9878389.1"/>
    </source>
</evidence>
<dbReference type="GO" id="GO:0016740">
    <property type="term" value="F:transferase activity"/>
    <property type="evidence" value="ECO:0007669"/>
    <property type="project" value="UniProtKB-KW"/>
</dbReference>
<comment type="caution">
    <text evidence="1">The sequence shown here is derived from an EMBL/GenBank/DDBJ whole genome shotgun (WGS) entry which is preliminary data.</text>
</comment>